<comment type="caution">
    <text evidence="1">The sequence shown here is derived from an EMBL/GenBank/DDBJ whole genome shotgun (WGS) entry which is preliminary data.</text>
</comment>
<keyword evidence="2" id="KW-1185">Reference proteome</keyword>
<reference evidence="1" key="1">
    <citation type="submission" date="2019-10" db="EMBL/GenBank/DDBJ databases">
        <authorList>
            <person name="Soares A.E.R."/>
            <person name="Aleixo A."/>
            <person name="Schneider P."/>
            <person name="Miyaki C.Y."/>
            <person name="Schneider M.P."/>
            <person name="Mello C."/>
            <person name="Vasconcelos A.T.R."/>
        </authorList>
    </citation>
    <scope>NUCLEOTIDE SEQUENCE</scope>
    <source>
        <tissue evidence="1">Muscle</tissue>
    </source>
</reference>
<protein>
    <submittedName>
        <fullName evidence="1">Suppression of tumorigenicity 5 protein isoform x4</fullName>
    </submittedName>
</protein>
<gene>
    <name evidence="1" type="ORF">WISP_42076</name>
</gene>
<dbReference type="EMBL" id="WHWB01033194">
    <property type="protein sequence ID" value="KAJ7421510.1"/>
    <property type="molecule type" value="Genomic_DNA"/>
</dbReference>
<dbReference type="Proteomes" id="UP001145742">
    <property type="component" value="Unassembled WGS sequence"/>
</dbReference>
<evidence type="ECO:0000313" key="1">
    <source>
        <dbReference type="EMBL" id="KAJ7421510.1"/>
    </source>
</evidence>
<proteinExistence type="predicted"/>
<evidence type="ECO:0000313" key="2">
    <source>
        <dbReference type="Proteomes" id="UP001145742"/>
    </source>
</evidence>
<accession>A0ABQ9DKY2</accession>
<name>A0ABQ9DKY2_9PASS</name>
<organism evidence="1 2">
    <name type="scientific">Willisornis vidua</name>
    <name type="common">Xingu scale-backed antbird</name>
    <dbReference type="NCBI Taxonomy" id="1566151"/>
    <lineage>
        <taxon>Eukaryota</taxon>
        <taxon>Metazoa</taxon>
        <taxon>Chordata</taxon>
        <taxon>Craniata</taxon>
        <taxon>Vertebrata</taxon>
        <taxon>Euteleostomi</taxon>
        <taxon>Archelosauria</taxon>
        <taxon>Archosauria</taxon>
        <taxon>Dinosauria</taxon>
        <taxon>Saurischia</taxon>
        <taxon>Theropoda</taxon>
        <taxon>Coelurosauria</taxon>
        <taxon>Aves</taxon>
        <taxon>Neognathae</taxon>
        <taxon>Neoaves</taxon>
        <taxon>Telluraves</taxon>
        <taxon>Australaves</taxon>
        <taxon>Passeriformes</taxon>
        <taxon>Thamnophilidae</taxon>
        <taxon>Willisornis</taxon>
    </lineage>
</organism>
<sequence>MVQTMVKEDVPCSPWRSPGQRRWMCPKEAVTQWEVHTEAGFCQDLWRHGKRGPRWSKFAGRTCSPVGNAHWSRLFLKDCTLWKRPILEKFLKNCSPWEGLLLENFVEDYLLWERSHVGAEGESEESSPEEKVAETMCDELTATSFAVPLFCWWGVSRGNWEWS</sequence>